<comment type="caution">
    <text evidence="1">The sequence shown here is derived from an EMBL/GenBank/DDBJ whole genome shotgun (WGS) entry which is preliminary data.</text>
</comment>
<evidence type="ECO:0000313" key="1">
    <source>
        <dbReference type="EMBL" id="TPV36970.1"/>
    </source>
</evidence>
<dbReference type="OrthoDB" id="6556300at2"/>
<sequence>MKELTRPQTERVTGAMNLNGLRESNNTVNIAGKNRGSWIDAANACWRPGTPSLIMYPGGFYIPAFRF</sequence>
<evidence type="ECO:0000313" key="2">
    <source>
        <dbReference type="Proteomes" id="UP000317747"/>
    </source>
</evidence>
<dbReference type="RefSeq" id="WP_128084243.1">
    <property type="nucleotide sequence ID" value="NZ_CP071405.1"/>
</dbReference>
<name>A0A506PXM1_9GAMM</name>
<keyword evidence="2" id="KW-1185">Reference proteome</keyword>
<dbReference type="Proteomes" id="UP000317747">
    <property type="component" value="Unassembled WGS sequence"/>
</dbReference>
<protein>
    <submittedName>
        <fullName evidence="1">Uncharacterized protein</fullName>
    </submittedName>
</protein>
<organism evidence="1 2">
    <name type="scientific">Pantoea deleyi</name>
    <dbReference type="NCBI Taxonomy" id="470932"/>
    <lineage>
        <taxon>Bacteria</taxon>
        <taxon>Pseudomonadati</taxon>
        <taxon>Pseudomonadota</taxon>
        <taxon>Gammaproteobacteria</taxon>
        <taxon>Enterobacterales</taxon>
        <taxon>Erwiniaceae</taxon>
        <taxon>Pantoea</taxon>
    </lineage>
</organism>
<dbReference type="EMBL" id="VHJA01000081">
    <property type="protein sequence ID" value="TPV36970.1"/>
    <property type="molecule type" value="Genomic_DNA"/>
</dbReference>
<proteinExistence type="predicted"/>
<reference evidence="1 2" key="1">
    <citation type="submission" date="2019-06" db="EMBL/GenBank/DDBJ databases">
        <title>Taxogenomics and systematics of the genus Pantoea.</title>
        <authorList>
            <person name="Tambong J.T."/>
        </authorList>
    </citation>
    <scope>NUCLEOTIDE SEQUENCE [LARGE SCALE GENOMIC DNA]</scope>
    <source>
        <strain evidence="1 2">LMG 24200</strain>
    </source>
</reference>
<dbReference type="AlphaFoldDB" id="A0A506PXM1"/>
<gene>
    <name evidence="1" type="ORF">FJW01_19995</name>
</gene>
<accession>A0A506PXM1</accession>